<dbReference type="Pfam" id="PF02899">
    <property type="entry name" value="Phage_int_SAM_1"/>
    <property type="match status" value="1"/>
</dbReference>
<keyword evidence="5 10" id="KW-0159">Chromosome partition</keyword>
<evidence type="ECO:0000259" key="13">
    <source>
        <dbReference type="PROSITE" id="PS51900"/>
    </source>
</evidence>
<comment type="similarity">
    <text evidence="2 10">Belongs to the 'phage' integrase family. XerC subfamily.</text>
</comment>
<dbReference type="InterPro" id="IPR044068">
    <property type="entry name" value="CB"/>
</dbReference>
<dbReference type="Proteomes" id="UP000823844">
    <property type="component" value="Unassembled WGS sequence"/>
</dbReference>
<feature type="active site" evidence="10">
    <location>
        <position position="272"/>
    </location>
</feature>
<comment type="caution">
    <text evidence="14">The sequence shown here is derived from an EMBL/GenBank/DDBJ whole genome shotgun (WGS) entry which is preliminary data.</text>
</comment>
<dbReference type="Gene3D" id="1.10.443.10">
    <property type="entry name" value="Intergrase catalytic core"/>
    <property type="match status" value="1"/>
</dbReference>
<name>A0A9E2KQX9_9LACO</name>
<keyword evidence="4 10" id="KW-0132">Cell division</keyword>
<protein>
    <recommendedName>
        <fullName evidence="10 11">Tyrosine recombinase XerC</fullName>
    </recommendedName>
</protein>
<evidence type="ECO:0000256" key="10">
    <source>
        <dbReference type="HAMAP-Rule" id="MF_01808"/>
    </source>
</evidence>
<evidence type="ECO:0000256" key="8">
    <source>
        <dbReference type="ARBA" id="ARBA00023172"/>
    </source>
</evidence>
<organism evidence="14 15">
    <name type="scientific">Candidatus Lactobacillus pullistercoris</name>
    <dbReference type="NCBI Taxonomy" id="2838636"/>
    <lineage>
        <taxon>Bacteria</taxon>
        <taxon>Bacillati</taxon>
        <taxon>Bacillota</taxon>
        <taxon>Bacilli</taxon>
        <taxon>Lactobacillales</taxon>
        <taxon>Lactobacillaceae</taxon>
        <taxon>Lactobacillus</taxon>
    </lineage>
</organism>
<dbReference type="PROSITE" id="PS51900">
    <property type="entry name" value="CB"/>
    <property type="match status" value="1"/>
</dbReference>
<proteinExistence type="inferred from homology"/>
<comment type="function">
    <text evidence="10">Site-specific tyrosine recombinase, which acts by catalyzing the cutting and rejoining of the recombining DNA molecules. The XerC-XerD complex is essential to convert dimers of the bacterial chromosome into monomers to permit their segregation at cell division. It also contributes to the segregational stability of plasmids.</text>
</comment>
<dbReference type="GO" id="GO:0007059">
    <property type="term" value="P:chromosome segregation"/>
    <property type="evidence" value="ECO:0007669"/>
    <property type="project" value="UniProtKB-UniRule"/>
</dbReference>
<dbReference type="CDD" id="cd00798">
    <property type="entry name" value="INT_XerDC_C"/>
    <property type="match status" value="1"/>
</dbReference>
<dbReference type="PROSITE" id="PS51898">
    <property type="entry name" value="TYR_RECOMBINASE"/>
    <property type="match status" value="1"/>
</dbReference>
<feature type="active site" evidence="10">
    <location>
        <position position="151"/>
    </location>
</feature>
<feature type="domain" description="Core-binding (CB)" evidence="13">
    <location>
        <begin position="2"/>
        <end position="89"/>
    </location>
</feature>
<evidence type="ECO:0000256" key="11">
    <source>
        <dbReference type="NCBIfam" id="TIGR02224"/>
    </source>
</evidence>
<evidence type="ECO:0000256" key="3">
    <source>
        <dbReference type="ARBA" id="ARBA00022490"/>
    </source>
</evidence>
<dbReference type="NCBIfam" id="TIGR02224">
    <property type="entry name" value="recomb_XerC"/>
    <property type="match status" value="1"/>
</dbReference>
<keyword evidence="9 10" id="KW-0131">Cell cycle</keyword>
<reference evidence="14" key="1">
    <citation type="journal article" date="2021" name="PeerJ">
        <title>Extensive microbial diversity within the chicken gut microbiome revealed by metagenomics and culture.</title>
        <authorList>
            <person name="Gilroy R."/>
            <person name="Ravi A."/>
            <person name="Getino M."/>
            <person name="Pursley I."/>
            <person name="Horton D.L."/>
            <person name="Alikhan N.F."/>
            <person name="Baker D."/>
            <person name="Gharbi K."/>
            <person name="Hall N."/>
            <person name="Watson M."/>
            <person name="Adriaenssens E.M."/>
            <person name="Foster-Nyarko E."/>
            <person name="Jarju S."/>
            <person name="Secka A."/>
            <person name="Antonio M."/>
            <person name="Oren A."/>
            <person name="Chaudhuri R.R."/>
            <person name="La Ragione R."/>
            <person name="Hildebrand F."/>
            <person name="Pallen M.J."/>
        </authorList>
    </citation>
    <scope>NUCLEOTIDE SEQUENCE</scope>
    <source>
        <strain evidence="14">F6-686</strain>
    </source>
</reference>
<dbReference type="InterPro" id="IPR004107">
    <property type="entry name" value="Integrase_SAM-like_N"/>
</dbReference>
<dbReference type="GO" id="GO:0009037">
    <property type="term" value="F:tyrosine-based site-specific recombinase activity"/>
    <property type="evidence" value="ECO:0007669"/>
    <property type="project" value="UniProtKB-UniRule"/>
</dbReference>
<reference evidence="14" key="2">
    <citation type="submission" date="2021-04" db="EMBL/GenBank/DDBJ databases">
        <authorList>
            <person name="Gilroy R."/>
        </authorList>
    </citation>
    <scope>NUCLEOTIDE SEQUENCE</scope>
    <source>
        <strain evidence="14">F6-686</strain>
    </source>
</reference>
<evidence type="ECO:0000256" key="7">
    <source>
        <dbReference type="ARBA" id="ARBA00023125"/>
    </source>
</evidence>
<sequence>MKREQSELDLFISYLKNERQYSAKTIKAYQTDLLEAELFWQENGGFPGFKKIESRDIEVYLQSLTEKNFSSSSQMRKISSLRSFYRFLKKRKIIKINPTQTIVLHKKAKLLPQFFYQSEIEKVITSLQNGSSLLEKRNLALFELFYTTGMRVSEVSNLKISQIDFDLNSILVHGKGNKDRYVVFDQKTKSALKTYLNEVRNTLIKGDNNNYVFLNSRGGKLTTRGIQYIMQTVFNKAGISGKVHPHELRHSFATAMLNNGSDLRTVQELLGHENLSSTQIYTHVTMAHIQSEYEKFFPKNLEKDDQTK</sequence>
<dbReference type="InterPro" id="IPR011931">
    <property type="entry name" value="Recomb_XerC"/>
</dbReference>
<feature type="active site" evidence="10">
    <location>
        <position position="246"/>
    </location>
</feature>
<dbReference type="InterPro" id="IPR010998">
    <property type="entry name" value="Integrase_recombinase_N"/>
</dbReference>
<evidence type="ECO:0000256" key="1">
    <source>
        <dbReference type="ARBA" id="ARBA00004496"/>
    </source>
</evidence>
<dbReference type="InterPro" id="IPR050090">
    <property type="entry name" value="Tyrosine_recombinase_XerCD"/>
</dbReference>
<dbReference type="GO" id="GO:0006313">
    <property type="term" value="P:DNA transposition"/>
    <property type="evidence" value="ECO:0007669"/>
    <property type="project" value="UniProtKB-UniRule"/>
</dbReference>
<evidence type="ECO:0000313" key="14">
    <source>
        <dbReference type="EMBL" id="MBU3827804.1"/>
    </source>
</evidence>
<dbReference type="InterPro" id="IPR023009">
    <property type="entry name" value="Tyrosine_recombinase_XerC/XerD"/>
</dbReference>
<dbReference type="GO" id="GO:0005737">
    <property type="term" value="C:cytoplasm"/>
    <property type="evidence" value="ECO:0007669"/>
    <property type="project" value="UniProtKB-SubCell"/>
</dbReference>
<feature type="domain" description="Tyr recombinase" evidence="12">
    <location>
        <begin position="110"/>
        <end position="294"/>
    </location>
</feature>
<evidence type="ECO:0000313" key="15">
    <source>
        <dbReference type="Proteomes" id="UP000823844"/>
    </source>
</evidence>
<dbReference type="HAMAP" id="MF_01808">
    <property type="entry name" value="Recomb_XerC_XerD"/>
    <property type="match status" value="1"/>
</dbReference>
<keyword evidence="7 10" id="KW-0238">DNA-binding</keyword>
<evidence type="ECO:0000256" key="5">
    <source>
        <dbReference type="ARBA" id="ARBA00022829"/>
    </source>
</evidence>
<dbReference type="SUPFAM" id="SSF56349">
    <property type="entry name" value="DNA breaking-rejoining enzymes"/>
    <property type="match status" value="1"/>
</dbReference>
<dbReference type="InterPro" id="IPR011010">
    <property type="entry name" value="DNA_brk_join_enz"/>
</dbReference>
<gene>
    <name evidence="10 14" type="primary">xerC</name>
    <name evidence="14" type="ORF">H9806_01310</name>
</gene>
<dbReference type="Pfam" id="PF00589">
    <property type="entry name" value="Phage_integrase"/>
    <property type="match status" value="1"/>
</dbReference>
<dbReference type="PANTHER" id="PTHR30349">
    <property type="entry name" value="PHAGE INTEGRASE-RELATED"/>
    <property type="match status" value="1"/>
</dbReference>
<comment type="subcellular location">
    <subcellularLocation>
        <location evidence="1 10">Cytoplasm</location>
    </subcellularLocation>
</comment>
<evidence type="ECO:0000256" key="6">
    <source>
        <dbReference type="ARBA" id="ARBA00022908"/>
    </source>
</evidence>
<dbReference type="Gene3D" id="1.10.150.130">
    <property type="match status" value="1"/>
</dbReference>
<feature type="active site" evidence="10">
    <location>
        <position position="249"/>
    </location>
</feature>
<dbReference type="GO" id="GO:0003677">
    <property type="term" value="F:DNA binding"/>
    <property type="evidence" value="ECO:0007669"/>
    <property type="project" value="UniProtKB-UniRule"/>
</dbReference>
<dbReference type="AlphaFoldDB" id="A0A9E2KQX9"/>
<evidence type="ECO:0000256" key="2">
    <source>
        <dbReference type="ARBA" id="ARBA00006657"/>
    </source>
</evidence>
<dbReference type="EMBL" id="JAHLFT010000018">
    <property type="protein sequence ID" value="MBU3827804.1"/>
    <property type="molecule type" value="Genomic_DNA"/>
</dbReference>
<keyword evidence="3 10" id="KW-0963">Cytoplasm</keyword>
<comment type="subunit">
    <text evidence="10">Forms a cyclic heterotetrameric complex composed of two molecules of XerC and two molecules of XerD.</text>
</comment>
<keyword evidence="8 10" id="KW-0233">DNA recombination</keyword>
<evidence type="ECO:0000256" key="4">
    <source>
        <dbReference type="ARBA" id="ARBA00022618"/>
    </source>
</evidence>
<evidence type="ECO:0000259" key="12">
    <source>
        <dbReference type="PROSITE" id="PS51898"/>
    </source>
</evidence>
<feature type="active site" description="O-(3'-phospho-DNA)-tyrosine intermediate" evidence="10">
    <location>
        <position position="281"/>
    </location>
</feature>
<accession>A0A9E2KQX9</accession>
<dbReference type="PANTHER" id="PTHR30349:SF77">
    <property type="entry name" value="TYROSINE RECOMBINASE XERC"/>
    <property type="match status" value="1"/>
</dbReference>
<dbReference type="InterPro" id="IPR013762">
    <property type="entry name" value="Integrase-like_cat_sf"/>
</dbReference>
<feature type="active site" evidence="10">
    <location>
        <position position="175"/>
    </location>
</feature>
<evidence type="ECO:0000256" key="9">
    <source>
        <dbReference type="ARBA" id="ARBA00023306"/>
    </source>
</evidence>
<dbReference type="InterPro" id="IPR002104">
    <property type="entry name" value="Integrase_catalytic"/>
</dbReference>
<dbReference type="GO" id="GO:0051301">
    <property type="term" value="P:cell division"/>
    <property type="evidence" value="ECO:0007669"/>
    <property type="project" value="UniProtKB-UniRule"/>
</dbReference>
<keyword evidence="6 10" id="KW-0229">DNA integration</keyword>
<dbReference type="NCBIfam" id="NF040815">
    <property type="entry name" value="recomb_XerA_Arch"/>
    <property type="match status" value="1"/>
</dbReference>